<keyword evidence="10" id="KW-1185">Reference proteome</keyword>
<feature type="transmembrane region" description="Helical" evidence="7">
    <location>
        <begin position="9"/>
        <end position="30"/>
    </location>
</feature>
<feature type="transmembrane region" description="Helical" evidence="7">
    <location>
        <begin position="281"/>
        <end position="307"/>
    </location>
</feature>
<dbReference type="InterPro" id="IPR035906">
    <property type="entry name" value="MetI-like_sf"/>
</dbReference>
<comment type="similarity">
    <text evidence="7">Belongs to the binding-protein-dependent transport system permease family.</text>
</comment>
<dbReference type="GO" id="GO:0005886">
    <property type="term" value="C:plasma membrane"/>
    <property type="evidence" value="ECO:0007669"/>
    <property type="project" value="UniProtKB-SubCell"/>
</dbReference>
<feature type="transmembrane region" description="Helical" evidence="7">
    <location>
        <begin position="235"/>
        <end position="261"/>
    </location>
</feature>
<dbReference type="RefSeq" id="WP_055457161.1">
    <property type="nucleotide sequence ID" value="NZ_CYHE01000023.1"/>
</dbReference>
<dbReference type="GO" id="GO:0071916">
    <property type="term" value="F:dipeptide transmembrane transporter activity"/>
    <property type="evidence" value="ECO:0007669"/>
    <property type="project" value="TreeGrafter"/>
</dbReference>
<name>A0A0K6IC21_9HYPH</name>
<feature type="transmembrane region" description="Helical" evidence="7">
    <location>
        <begin position="134"/>
        <end position="157"/>
    </location>
</feature>
<organism evidence="9 10">
    <name type="scientific">Pannonibacter indicus</name>
    <dbReference type="NCBI Taxonomy" id="466044"/>
    <lineage>
        <taxon>Bacteria</taxon>
        <taxon>Pseudomonadati</taxon>
        <taxon>Pseudomonadota</taxon>
        <taxon>Alphaproteobacteria</taxon>
        <taxon>Hyphomicrobiales</taxon>
        <taxon>Stappiaceae</taxon>
        <taxon>Pannonibacter</taxon>
    </lineage>
</organism>
<dbReference type="CDD" id="cd06261">
    <property type="entry name" value="TM_PBP2"/>
    <property type="match status" value="1"/>
</dbReference>
<dbReference type="SUPFAM" id="SSF161098">
    <property type="entry name" value="MetI-like"/>
    <property type="match status" value="1"/>
</dbReference>
<proteinExistence type="inferred from homology"/>
<evidence type="ECO:0000256" key="6">
    <source>
        <dbReference type="ARBA" id="ARBA00023136"/>
    </source>
</evidence>
<comment type="subcellular location">
    <subcellularLocation>
        <location evidence="1 7">Cell membrane</location>
        <topology evidence="1 7">Multi-pass membrane protein</topology>
    </subcellularLocation>
</comment>
<gene>
    <name evidence="9" type="ORF">Ga0061067_12319</name>
</gene>
<feature type="transmembrane region" description="Helical" evidence="7">
    <location>
        <begin position="177"/>
        <end position="196"/>
    </location>
</feature>
<dbReference type="Pfam" id="PF19300">
    <property type="entry name" value="BPD_transp_1_N"/>
    <property type="match status" value="1"/>
</dbReference>
<dbReference type="InterPro" id="IPR045621">
    <property type="entry name" value="BPD_transp_1_N"/>
</dbReference>
<evidence type="ECO:0000256" key="3">
    <source>
        <dbReference type="ARBA" id="ARBA00022475"/>
    </source>
</evidence>
<dbReference type="PROSITE" id="PS50928">
    <property type="entry name" value="ABC_TM1"/>
    <property type="match status" value="1"/>
</dbReference>
<sequence length="315" mass="34218">MPVYIAKRLLVAIPTLLIISIFVFSLQKLLPGDPVLVMAGEERDPAVLEMLREKYRLNDPLPVQYLTWLGGVMTGDLGVSLRTNQPVTELIAQKLPVTIQLAVMSMIFAFLIGVPMGILAAVKKNTAIDYIASIIALSGLSVPNFWLGIMLILLVSVNLGWLPASGFESIFVDPVRSLQTMIMPAFVLGTALAATLMRHTRSAMLAVLSQDYIRTARAKGLSPREVVLSHSFRNALLPVVTLSALLFGELLAGAVLTEQIFTIPGFGKLIVDAVFNRDYAVVQSVVMCTAVGFIAMNLVADVLYVLLNPRLRASL</sequence>
<evidence type="ECO:0000256" key="7">
    <source>
        <dbReference type="RuleBase" id="RU363032"/>
    </source>
</evidence>
<keyword evidence="2 7" id="KW-0813">Transport</keyword>
<evidence type="ECO:0000313" key="9">
    <source>
        <dbReference type="EMBL" id="CUB00882.1"/>
    </source>
</evidence>
<dbReference type="AlphaFoldDB" id="A0A0K6IC21"/>
<dbReference type="Pfam" id="PF00528">
    <property type="entry name" value="BPD_transp_1"/>
    <property type="match status" value="1"/>
</dbReference>
<evidence type="ECO:0000256" key="5">
    <source>
        <dbReference type="ARBA" id="ARBA00022989"/>
    </source>
</evidence>
<dbReference type="PANTHER" id="PTHR43163">
    <property type="entry name" value="DIPEPTIDE TRANSPORT SYSTEM PERMEASE PROTEIN DPPB-RELATED"/>
    <property type="match status" value="1"/>
</dbReference>
<dbReference type="Gene3D" id="1.10.3720.10">
    <property type="entry name" value="MetI-like"/>
    <property type="match status" value="1"/>
</dbReference>
<evidence type="ECO:0000256" key="2">
    <source>
        <dbReference type="ARBA" id="ARBA00022448"/>
    </source>
</evidence>
<evidence type="ECO:0000259" key="8">
    <source>
        <dbReference type="PROSITE" id="PS50928"/>
    </source>
</evidence>
<keyword evidence="4 7" id="KW-0812">Transmembrane</keyword>
<dbReference type="EMBL" id="CYHE01000023">
    <property type="protein sequence ID" value="CUB00882.1"/>
    <property type="molecule type" value="Genomic_DNA"/>
</dbReference>
<evidence type="ECO:0000313" key="10">
    <source>
        <dbReference type="Proteomes" id="UP000183900"/>
    </source>
</evidence>
<dbReference type="OrthoDB" id="9807402at2"/>
<dbReference type="Proteomes" id="UP000183900">
    <property type="component" value="Unassembled WGS sequence"/>
</dbReference>
<dbReference type="InterPro" id="IPR000515">
    <property type="entry name" value="MetI-like"/>
</dbReference>
<evidence type="ECO:0000256" key="1">
    <source>
        <dbReference type="ARBA" id="ARBA00004651"/>
    </source>
</evidence>
<dbReference type="PANTHER" id="PTHR43163:SF6">
    <property type="entry name" value="DIPEPTIDE TRANSPORT SYSTEM PERMEASE PROTEIN DPPB-RELATED"/>
    <property type="match status" value="1"/>
</dbReference>
<accession>A0A0K6IC21</accession>
<protein>
    <submittedName>
        <fullName evidence="9">ABC-type dipeptide/oligopeptide/nickel transport system, permease component</fullName>
    </submittedName>
</protein>
<feature type="domain" description="ABC transmembrane type-1" evidence="8">
    <location>
        <begin position="95"/>
        <end position="304"/>
    </location>
</feature>
<evidence type="ECO:0000256" key="4">
    <source>
        <dbReference type="ARBA" id="ARBA00022692"/>
    </source>
</evidence>
<reference evidence="10" key="1">
    <citation type="submission" date="2015-08" db="EMBL/GenBank/DDBJ databases">
        <authorList>
            <person name="Varghese N."/>
        </authorList>
    </citation>
    <scope>NUCLEOTIDE SEQUENCE [LARGE SCALE GENOMIC DNA]</scope>
    <source>
        <strain evidence="10">DSM 23407</strain>
    </source>
</reference>
<keyword evidence="5 7" id="KW-1133">Transmembrane helix</keyword>
<feature type="transmembrane region" description="Helical" evidence="7">
    <location>
        <begin position="99"/>
        <end position="122"/>
    </location>
</feature>
<keyword evidence="6 7" id="KW-0472">Membrane</keyword>
<keyword evidence="3" id="KW-1003">Cell membrane</keyword>